<organism evidence="1 2">
    <name type="scientific">Sorghum bicolor</name>
    <name type="common">Sorghum</name>
    <name type="synonym">Sorghum vulgare</name>
    <dbReference type="NCBI Taxonomy" id="4558"/>
    <lineage>
        <taxon>Eukaryota</taxon>
        <taxon>Viridiplantae</taxon>
        <taxon>Streptophyta</taxon>
        <taxon>Embryophyta</taxon>
        <taxon>Tracheophyta</taxon>
        <taxon>Spermatophyta</taxon>
        <taxon>Magnoliopsida</taxon>
        <taxon>Liliopsida</taxon>
        <taxon>Poales</taxon>
        <taxon>Poaceae</taxon>
        <taxon>PACMAD clade</taxon>
        <taxon>Panicoideae</taxon>
        <taxon>Andropogonodae</taxon>
        <taxon>Andropogoneae</taxon>
        <taxon>Sorghinae</taxon>
        <taxon>Sorghum</taxon>
    </lineage>
</organism>
<dbReference type="AlphaFoldDB" id="A0A921UHE7"/>
<dbReference type="Proteomes" id="UP000807115">
    <property type="component" value="Chromosome 5"/>
</dbReference>
<name>A0A921UHE7_SORBI</name>
<comment type="caution">
    <text evidence="1">The sequence shown here is derived from an EMBL/GenBank/DDBJ whole genome shotgun (WGS) entry which is preliminary data.</text>
</comment>
<protein>
    <submittedName>
        <fullName evidence="1">Uncharacterized protein</fullName>
    </submittedName>
</protein>
<dbReference type="EMBL" id="CM027684">
    <property type="protein sequence ID" value="KAG0531130.1"/>
    <property type="molecule type" value="Genomic_DNA"/>
</dbReference>
<evidence type="ECO:0000313" key="2">
    <source>
        <dbReference type="Proteomes" id="UP000807115"/>
    </source>
</evidence>
<accession>A0A921UHE7</accession>
<reference evidence="1" key="1">
    <citation type="journal article" date="2019" name="BMC Genomics">
        <title>A new reference genome for Sorghum bicolor reveals high levels of sequence similarity between sweet and grain genotypes: implications for the genetics of sugar metabolism.</title>
        <authorList>
            <person name="Cooper E.A."/>
            <person name="Brenton Z.W."/>
            <person name="Flinn B.S."/>
            <person name="Jenkins J."/>
            <person name="Shu S."/>
            <person name="Flowers D."/>
            <person name="Luo F."/>
            <person name="Wang Y."/>
            <person name="Xia P."/>
            <person name="Barry K."/>
            <person name="Daum C."/>
            <person name="Lipzen A."/>
            <person name="Yoshinaga Y."/>
            <person name="Schmutz J."/>
            <person name="Saski C."/>
            <person name="Vermerris W."/>
            <person name="Kresovich S."/>
        </authorList>
    </citation>
    <scope>NUCLEOTIDE SEQUENCE</scope>
</reference>
<reference evidence="1" key="2">
    <citation type="submission" date="2020-10" db="EMBL/GenBank/DDBJ databases">
        <authorList>
            <person name="Cooper E.A."/>
            <person name="Brenton Z.W."/>
            <person name="Flinn B.S."/>
            <person name="Jenkins J."/>
            <person name="Shu S."/>
            <person name="Flowers D."/>
            <person name="Luo F."/>
            <person name="Wang Y."/>
            <person name="Xia P."/>
            <person name="Barry K."/>
            <person name="Daum C."/>
            <person name="Lipzen A."/>
            <person name="Yoshinaga Y."/>
            <person name="Schmutz J."/>
            <person name="Saski C."/>
            <person name="Vermerris W."/>
            <person name="Kresovich S."/>
        </authorList>
    </citation>
    <scope>NUCLEOTIDE SEQUENCE</scope>
</reference>
<proteinExistence type="predicted"/>
<gene>
    <name evidence="1" type="ORF">BDA96_05G247700</name>
</gene>
<sequence>MVEHWQQVTPAAILRVYLEIAFLPESSEGCSAAEQLEPQASLREGGRHCILTARATTAESKMHGTAAILASDPWKVSSLVYSYLKEWDGEKLFVHPSGHSLRTECLVDILQSNQNERANIIPKELRDLLKQLGTYL</sequence>
<evidence type="ECO:0000313" key="1">
    <source>
        <dbReference type="EMBL" id="KAG0531130.1"/>
    </source>
</evidence>